<feature type="transmembrane region" description="Helical" evidence="1">
    <location>
        <begin position="73"/>
        <end position="92"/>
    </location>
</feature>
<dbReference type="AlphaFoldDB" id="E4X5K5"/>
<dbReference type="Proteomes" id="UP000001307">
    <property type="component" value="Unassembled WGS sequence"/>
</dbReference>
<feature type="transmembrane region" description="Helical" evidence="1">
    <location>
        <begin position="15"/>
        <end position="32"/>
    </location>
</feature>
<accession>E4X5K5</accession>
<keyword evidence="1" id="KW-1133">Transmembrane helix</keyword>
<dbReference type="GO" id="GO:0016020">
    <property type="term" value="C:membrane"/>
    <property type="evidence" value="ECO:0007669"/>
    <property type="project" value="TreeGrafter"/>
</dbReference>
<dbReference type="PROSITE" id="PS50244">
    <property type="entry name" value="S5A_REDUCTASE"/>
    <property type="match status" value="1"/>
</dbReference>
<dbReference type="InParanoid" id="E4X5K5"/>
<feature type="transmembrane region" description="Helical" evidence="1">
    <location>
        <begin position="270"/>
        <end position="291"/>
    </location>
</feature>
<reference evidence="2" key="1">
    <citation type="journal article" date="2010" name="Science">
        <title>Plasticity of animal genome architecture unmasked by rapid evolution of a pelagic tunicate.</title>
        <authorList>
            <person name="Denoeud F."/>
            <person name="Henriet S."/>
            <person name="Mungpakdee S."/>
            <person name="Aury J.M."/>
            <person name="Da Silva C."/>
            <person name="Brinkmann H."/>
            <person name="Mikhaleva J."/>
            <person name="Olsen L.C."/>
            <person name="Jubin C."/>
            <person name="Canestro C."/>
            <person name="Bouquet J.M."/>
            <person name="Danks G."/>
            <person name="Poulain J."/>
            <person name="Campsteijn C."/>
            <person name="Adamski M."/>
            <person name="Cross I."/>
            <person name="Yadetie F."/>
            <person name="Muffato M."/>
            <person name="Louis A."/>
            <person name="Butcher S."/>
            <person name="Tsagkogeorga G."/>
            <person name="Konrad A."/>
            <person name="Singh S."/>
            <person name="Jensen M.F."/>
            <person name="Cong E.H."/>
            <person name="Eikeseth-Otteraa H."/>
            <person name="Noel B."/>
            <person name="Anthouard V."/>
            <person name="Porcel B.M."/>
            <person name="Kachouri-Lafond R."/>
            <person name="Nishino A."/>
            <person name="Ugolini M."/>
            <person name="Chourrout P."/>
            <person name="Nishida H."/>
            <person name="Aasland R."/>
            <person name="Huzurbazar S."/>
            <person name="Westhof E."/>
            <person name="Delsuc F."/>
            <person name="Lehrach H."/>
            <person name="Reinhardt R."/>
            <person name="Weissenbach J."/>
            <person name="Roy S.W."/>
            <person name="Artiguenave F."/>
            <person name="Postlethwait J.H."/>
            <person name="Manak J.R."/>
            <person name="Thompson E.M."/>
            <person name="Jaillon O."/>
            <person name="Du Pasquier L."/>
            <person name="Boudinot P."/>
            <person name="Liberles D.A."/>
            <person name="Volff J.N."/>
            <person name="Philippe H."/>
            <person name="Lenhard B."/>
            <person name="Roest Crollius H."/>
            <person name="Wincker P."/>
            <person name="Chourrout D."/>
        </authorList>
    </citation>
    <scope>NUCLEOTIDE SEQUENCE [LARGE SCALE GENOMIC DNA]</scope>
</reference>
<sequence length="315" mass="35436">MSKFGRTGRSWNRYWPHWLVILAVTMMYYTAWAQSLKMLSPRSNSIVQALTTISTLEIPPTSEKTGLSITSSFYLILDLSCTGFIYCFSLIFNNSSCYDPYWSILPVLILGHQLGDKDDQLTGRDYVIAAVVLIWGARLTYNWLRSFKTWSHQDWRYTHLRDSNIGWMSHGFGLVTYWVVFSGLGFHIYPTLSVFGGLLPGIYAIEDSEAQKLNVLDIVGASISLAGVVLQGTADNQLYTFRKSVNFKPGSILKTGLWGRVRHPNYLGEMLFWIGLAVIGFAGTNNPYLFAGAAQMVILLSVQKNGNYGIFLCKI</sequence>
<dbReference type="Pfam" id="PF06966">
    <property type="entry name" value="DUF1295"/>
    <property type="match status" value="1"/>
</dbReference>
<dbReference type="InterPro" id="IPR010721">
    <property type="entry name" value="UstE-like"/>
</dbReference>
<dbReference type="OrthoDB" id="67965at2759"/>
<gene>
    <name evidence="2" type="ORF">GSOID_T00002442001</name>
</gene>
<name>E4X5K5_OIKDI</name>
<organism evidence="2">
    <name type="scientific">Oikopleura dioica</name>
    <name type="common">Tunicate</name>
    <dbReference type="NCBI Taxonomy" id="34765"/>
    <lineage>
        <taxon>Eukaryota</taxon>
        <taxon>Metazoa</taxon>
        <taxon>Chordata</taxon>
        <taxon>Tunicata</taxon>
        <taxon>Appendicularia</taxon>
        <taxon>Copelata</taxon>
        <taxon>Oikopleuridae</taxon>
        <taxon>Oikopleura</taxon>
    </lineage>
</organism>
<dbReference type="Gene3D" id="1.20.120.1630">
    <property type="match status" value="1"/>
</dbReference>
<keyword evidence="3" id="KW-1185">Reference proteome</keyword>
<proteinExistence type="predicted"/>
<evidence type="ECO:0000313" key="3">
    <source>
        <dbReference type="Proteomes" id="UP000001307"/>
    </source>
</evidence>
<feature type="transmembrane region" description="Helical" evidence="1">
    <location>
        <begin position="165"/>
        <end position="189"/>
    </location>
</feature>
<evidence type="ECO:0000313" key="2">
    <source>
        <dbReference type="EMBL" id="CBY18574.1"/>
    </source>
</evidence>
<feature type="transmembrane region" description="Helical" evidence="1">
    <location>
        <begin position="126"/>
        <end position="144"/>
    </location>
</feature>
<dbReference type="PANTHER" id="PTHR32251">
    <property type="entry name" value="3-OXO-5-ALPHA-STEROID 4-DEHYDROGENASE"/>
    <property type="match status" value="1"/>
</dbReference>
<keyword evidence="1" id="KW-0472">Membrane</keyword>
<evidence type="ECO:0000256" key="1">
    <source>
        <dbReference type="SAM" id="Phobius"/>
    </source>
</evidence>
<dbReference type="PANTHER" id="PTHR32251:SF23">
    <property type="entry name" value="3-OXO-5-ALPHA-STEROID 4-DEHYDROGENASE (DUF1295)"/>
    <property type="match status" value="1"/>
</dbReference>
<keyword evidence="1" id="KW-0812">Transmembrane</keyword>
<dbReference type="EMBL" id="FN653025">
    <property type="protein sequence ID" value="CBY18574.1"/>
    <property type="molecule type" value="Genomic_DNA"/>
</dbReference>
<protein>
    <submittedName>
        <fullName evidence="2">Uncharacterized protein</fullName>
    </submittedName>
</protein>